<gene>
    <name evidence="2" type="ORF">GTA08_BOTSDO00138</name>
</gene>
<evidence type="ECO:0000256" key="1">
    <source>
        <dbReference type="SAM" id="MobiDB-lite"/>
    </source>
</evidence>
<reference evidence="2" key="1">
    <citation type="submission" date="2020-04" db="EMBL/GenBank/DDBJ databases">
        <title>Genome Assembly and Annotation of Botryosphaeria dothidea sdau 11-99, a Latent Pathogen of Apple Fruit Ring Rot in China.</title>
        <authorList>
            <person name="Yu C."/>
            <person name="Diao Y."/>
            <person name="Lu Q."/>
            <person name="Zhao J."/>
            <person name="Cui S."/>
            <person name="Peng C."/>
            <person name="He B."/>
            <person name="Liu H."/>
        </authorList>
    </citation>
    <scope>NUCLEOTIDE SEQUENCE [LARGE SCALE GENOMIC DNA]</scope>
    <source>
        <strain evidence="2">Sdau11-99</strain>
    </source>
</reference>
<feature type="compositionally biased region" description="Basic and acidic residues" evidence="1">
    <location>
        <begin position="162"/>
        <end position="193"/>
    </location>
</feature>
<feature type="compositionally biased region" description="Basic and acidic residues" evidence="1">
    <location>
        <begin position="306"/>
        <end position="318"/>
    </location>
</feature>
<feature type="compositionally biased region" description="Basic and acidic residues" evidence="1">
    <location>
        <begin position="203"/>
        <end position="213"/>
    </location>
</feature>
<feature type="compositionally biased region" description="Polar residues" evidence="1">
    <location>
        <begin position="506"/>
        <end position="524"/>
    </location>
</feature>
<evidence type="ECO:0000313" key="2">
    <source>
        <dbReference type="EMBL" id="KAF4313050.1"/>
    </source>
</evidence>
<feature type="compositionally biased region" description="Polar residues" evidence="1">
    <location>
        <begin position="473"/>
        <end position="490"/>
    </location>
</feature>
<protein>
    <submittedName>
        <fullName evidence="2">Uncharacterized protein</fullName>
    </submittedName>
</protein>
<feature type="compositionally biased region" description="Polar residues" evidence="1">
    <location>
        <begin position="121"/>
        <end position="130"/>
    </location>
</feature>
<feature type="compositionally biased region" description="Basic residues" evidence="1">
    <location>
        <begin position="353"/>
        <end position="365"/>
    </location>
</feature>
<feature type="compositionally biased region" description="Basic and acidic residues" evidence="1">
    <location>
        <begin position="426"/>
        <end position="444"/>
    </location>
</feature>
<dbReference type="OrthoDB" id="284473at2759"/>
<name>A0A8H4J4R9_9PEZI</name>
<feature type="compositionally biased region" description="Polar residues" evidence="1">
    <location>
        <begin position="292"/>
        <end position="303"/>
    </location>
</feature>
<keyword evidence="3" id="KW-1185">Reference proteome</keyword>
<feature type="region of interest" description="Disordered" evidence="1">
    <location>
        <begin position="1"/>
        <end position="30"/>
    </location>
</feature>
<feature type="compositionally biased region" description="Low complexity" evidence="1">
    <location>
        <begin position="11"/>
        <end position="25"/>
    </location>
</feature>
<feature type="compositionally biased region" description="Basic and acidic residues" evidence="1">
    <location>
        <begin position="394"/>
        <end position="417"/>
    </location>
</feature>
<feature type="compositionally biased region" description="Polar residues" evidence="1">
    <location>
        <begin position="271"/>
        <end position="285"/>
    </location>
</feature>
<dbReference type="AlphaFoldDB" id="A0A8H4J4R9"/>
<dbReference type="Proteomes" id="UP000572817">
    <property type="component" value="Unassembled WGS sequence"/>
</dbReference>
<dbReference type="EMBL" id="WWBZ02000001">
    <property type="protein sequence ID" value="KAF4313050.1"/>
    <property type="molecule type" value="Genomic_DNA"/>
</dbReference>
<organism evidence="2 3">
    <name type="scientific">Botryosphaeria dothidea</name>
    <dbReference type="NCBI Taxonomy" id="55169"/>
    <lineage>
        <taxon>Eukaryota</taxon>
        <taxon>Fungi</taxon>
        <taxon>Dikarya</taxon>
        <taxon>Ascomycota</taxon>
        <taxon>Pezizomycotina</taxon>
        <taxon>Dothideomycetes</taxon>
        <taxon>Dothideomycetes incertae sedis</taxon>
        <taxon>Botryosphaeriales</taxon>
        <taxon>Botryosphaeriaceae</taxon>
        <taxon>Botryosphaeria</taxon>
    </lineage>
</organism>
<accession>A0A8H4J4R9</accession>
<evidence type="ECO:0000313" key="3">
    <source>
        <dbReference type="Proteomes" id="UP000572817"/>
    </source>
</evidence>
<proteinExistence type="predicted"/>
<feature type="compositionally biased region" description="Low complexity" evidence="1">
    <location>
        <begin position="237"/>
        <end position="253"/>
    </location>
</feature>
<sequence>MSISDTPTPPTTQAAKTTTSSTSLAAEDEEELRKLDQVYKRISTNIPDTPYIITVPCAEPRYHHWSREQAESWCRNTPFDPSEERLQYMSFLYRDHADSCFVCRTEVDEERDRRAAMKTKSAPSGTSTPRSDVPKKKISLAAYSKSKQANGLPPKPGSGQDQVKKETPVSESRNLPEKSADAQKSIKKEKDDISFATSETEEEKPPPVKKEKVTPPPSKKSRHLENNGLPPLISPITSPTALGLPPLLSPTLPDAIEAELEKLAERHKRNSSNTSISSEQKSSTPLLGPEIKSQQTSTPSKTATRVAEKRLASHKAEDSEGTTSRSHEPTKHVRVPSQSIVGIPKTTQEKPRKLIVKLKYGRKRRHDVERCLRLPPGRKARQKEQESAAEESQEPERIRKQDGVAKNKELPSKEGSRKSALLSTTEGKDNKNRHVADKRPRAADDTPTDAPASKRPRAPSNLDLDRKPRTPVLPSTQSPSVPTKSTQKPQYLTPRKEVKSTGMMRTISSDSNGVTSTPAQSADTPSDAKGPTSSINGRPNEAQMWYTHSRKFNDLGRRLKHEAQALCDPRSQPSLRDRKRGAAMSIECILTYMAAYYCMDYKSHLQHHQSDLNNSWRTLFPLFRFFKNNCQEFPHLEGLRLQLGAIICARIATIVAQRPPPSASDDKNGLTNDKAISIMGENIQTMATLVAESRSKLPFDTIISTYQKTWDGRARGVDAECDPRSWEKHEPCSLEGSYSLPLGADTSPVQAVRMGIIFLDEWMSKENVDYKMQLKL</sequence>
<comment type="caution">
    <text evidence="2">The sequence shown here is derived from an EMBL/GenBank/DDBJ whole genome shotgun (WGS) entry which is preliminary data.</text>
</comment>
<feature type="region of interest" description="Disordered" evidence="1">
    <location>
        <begin position="111"/>
        <end position="541"/>
    </location>
</feature>